<name>A0A9W8G645_9FUNG</name>
<dbReference type="InterPro" id="IPR006768">
    <property type="entry name" value="Cwf19-like_C_dom-1"/>
</dbReference>
<evidence type="ECO:0000313" key="4">
    <source>
        <dbReference type="EMBL" id="KAJ2675205.1"/>
    </source>
</evidence>
<proteinExistence type="inferred from homology"/>
<organism evidence="4 5">
    <name type="scientific">Coemansia spiralis</name>
    <dbReference type="NCBI Taxonomy" id="417178"/>
    <lineage>
        <taxon>Eukaryota</taxon>
        <taxon>Fungi</taxon>
        <taxon>Fungi incertae sedis</taxon>
        <taxon>Zoopagomycota</taxon>
        <taxon>Kickxellomycotina</taxon>
        <taxon>Kickxellomycetes</taxon>
        <taxon>Kickxellales</taxon>
        <taxon>Kickxellaceae</taxon>
        <taxon>Coemansia</taxon>
    </lineage>
</organism>
<evidence type="ECO:0000256" key="1">
    <source>
        <dbReference type="ARBA" id="ARBA00006795"/>
    </source>
</evidence>
<comment type="similarity">
    <text evidence="1">Belongs to the CWF19 family.</text>
</comment>
<dbReference type="Proteomes" id="UP001151518">
    <property type="component" value="Unassembled WGS sequence"/>
</dbReference>
<dbReference type="PANTHER" id="PTHR12072">
    <property type="entry name" value="CWF19, CELL CYCLE CONTROL PROTEIN"/>
    <property type="match status" value="1"/>
</dbReference>
<dbReference type="EMBL" id="JANBTW010000050">
    <property type="protein sequence ID" value="KAJ2675205.1"/>
    <property type="molecule type" value="Genomic_DNA"/>
</dbReference>
<feature type="domain" description="Cwf19-like protein C-terminal" evidence="2">
    <location>
        <begin position="272"/>
        <end position="398"/>
    </location>
</feature>
<dbReference type="GO" id="GO:0000398">
    <property type="term" value="P:mRNA splicing, via spliceosome"/>
    <property type="evidence" value="ECO:0007669"/>
    <property type="project" value="TreeGrafter"/>
</dbReference>
<sequence length="403" mass="46030">MDLNKLRAKVMKARLIKSPDLASLEKQLSEAMDKDNKKDKVVVLPGVDSRGRRINIDKGNQEDLNIQQMARIERETEGDDFVDRDMAKQIMRDSAFANDLDYIDDNVERLSRKRREKTKEQQKQEAIGEYKTMESALGGCEMCFKQSENSDGSTLLVAPNFPMVSLGNRVYLALPSHESMNDGHCVIAPIEHVAGSSLKCDDNMWAEITNFMKCLMHMFAASDQGVVFIETVMSTAPAKAHHCTIECIPIPMDKAQDVQAYFKESVLAASDEWSQHRKVIDTTMKAQAIVPQNDNVRDQDDNHTAAREAIRRGGFRNTMTAKMPYFHVWFDPHGGLGHVIENPDSFPPWFGREVVAGILDLPPTVYRKPRRLKESRSQRFDRADEWKKQFGWKKFDWTAMLEE</sequence>
<protein>
    <submittedName>
        <fullName evidence="4">Pre-mRNA-splicing factor cwf19</fullName>
    </submittedName>
</protein>
<evidence type="ECO:0000259" key="3">
    <source>
        <dbReference type="Pfam" id="PF04677"/>
    </source>
</evidence>
<accession>A0A9W8G645</accession>
<dbReference type="Pfam" id="PF04677">
    <property type="entry name" value="CwfJ_C_1"/>
    <property type="match status" value="1"/>
</dbReference>
<dbReference type="InterPro" id="IPR006767">
    <property type="entry name" value="Cwf19-like_C_dom-2"/>
</dbReference>
<dbReference type="Pfam" id="PF04676">
    <property type="entry name" value="CwfJ_C_2"/>
    <property type="match status" value="1"/>
</dbReference>
<feature type="domain" description="Cwf19-like C-terminal" evidence="3">
    <location>
        <begin position="130"/>
        <end position="263"/>
    </location>
</feature>
<evidence type="ECO:0000259" key="2">
    <source>
        <dbReference type="Pfam" id="PF04676"/>
    </source>
</evidence>
<dbReference type="PANTHER" id="PTHR12072:SF5">
    <property type="entry name" value="CWF19-LIKE PROTEIN 2"/>
    <property type="match status" value="1"/>
</dbReference>
<dbReference type="InterPro" id="IPR040194">
    <property type="entry name" value="Cwf19-like"/>
</dbReference>
<evidence type="ECO:0000313" key="5">
    <source>
        <dbReference type="Proteomes" id="UP001151518"/>
    </source>
</evidence>
<comment type="caution">
    <text evidence="4">The sequence shown here is derived from an EMBL/GenBank/DDBJ whole genome shotgun (WGS) entry which is preliminary data.</text>
</comment>
<reference evidence="4" key="1">
    <citation type="submission" date="2022-07" db="EMBL/GenBank/DDBJ databases">
        <title>Phylogenomic reconstructions and comparative analyses of Kickxellomycotina fungi.</title>
        <authorList>
            <person name="Reynolds N.K."/>
            <person name="Stajich J.E."/>
            <person name="Barry K."/>
            <person name="Grigoriev I.V."/>
            <person name="Crous P."/>
            <person name="Smith M.E."/>
        </authorList>
    </citation>
    <scope>NUCLEOTIDE SEQUENCE</scope>
    <source>
        <strain evidence="4">NRRL 3115</strain>
    </source>
</reference>
<dbReference type="OrthoDB" id="2113965at2759"/>
<dbReference type="GO" id="GO:0071014">
    <property type="term" value="C:post-mRNA release spliceosomal complex"/>
    <property type="evidence" value="ECO:0007669"/>
    <property type="project" value="TreeGrafter"/>
</dbReference>
<gene>
    <name evidence="4" type="primary">cwf19</name>
    <name evidence="4" type="ORF">GGI25_004045</name>
</gene>
<dbReference type="AlphaFoldDB" id="A0A9W8G645"/>